<keyword evidence="1" id="KW-0175">Coiled coil</keyword>
<feature type="non-terminal residue" evidence="2">
    <location>
        <position position="193"/>
    </location>
</feature>
<accession>A0A1W0A8G0</accession>
<evidence type="ECO:0000313" key="3">
    <source>
        <dbReference type="Proteomes" id="UP000243217"/>
    </source>
</evidence>
<dbReference type="AlphaFoldDB" id="A0A1W0A8G0"/>
<evidence type="ECO:0000256" key="1">
    <source>
        <dbReference type="SAM" id="Coils"/>
    </source>
</evidence>
<evidence type="ECO:0000313" key="2">
    <source>
        <dbReference type="EMBL" id="OQS06566.1"/>
    </source>
</evidence>
<dbReference type="Proteomes" id="UP000243217">
    <property type="component" value="Unassembled WGS sequence"/>
</dbReference>
<protein>
    <submittedName>
        <fullName evidence="2">Uncharacterized protein</fullName>
    </submittedName>
</protein>
<dbReference type="EMBL" id="JNBS01000329">
    <property type="protein sequence ID" value="OQS06566.1"/>
    <property type="molecule type" value="Genomic_DNA"/>
</dbReference>
<sequence>MDSEVPLDMSFIDQFDADEAFLTSLSSYVNDATFNTDSNTVLSSIIWSPKPCSKPKVKRRLKNELDYLRIKVKELLQELEGLQGQNNSNSLEKNAWEFRARQQALLVQQSLQENKYLKEAIQGQIALLSALQSVMIKQPKLAPFPTTNIQWKHAILGVTEREATLEALMQHQYDKLDTEWISNGIYDAITNKK</sequence>
<reference evidence="2 3" key="1">
    <citation type="journal article" date="2014" name="Genome Biol. Evol.">
        <title>The secreted proteins of Achlya hypogyna and Thraustotheca clavata identify the ancestral oomycete secretome and reveal gene acquisitions by horizontal gene transfer.</title>
        <authorList>
            <person name="Misner I."/>
            <person name="Blouin N."/>
            <person name="Leonard G."/>
            <person name="Richards T.A."/>
            <person name="Lane C.E."/>
        </authorList>
    </citation>
    <scope>NUCLEOTIDE SEQUENCE [LARGE SCALE GENOMIC DNA]</scope>
    <source>
        <strain evidence="2 3">ATCC 34112</strain>
    </source>
</reference>
<organism evidence="2 3">
    <name type="scientific">Thraustotheca clavata</name>
    <dbReference type="NCBI Taxonomy" id="74557"/>
    <lineage>
        <taxon>Eukaryota</taxon>
        <taxon>Sar</taxon>
        <taxon>Stramenopiles</taxon>
        <taxon>Oomycota</taxon>
        <taxon>Saprolegniomycetes</taxon>
        <taxon>Saprolegniales</taxon>
        <taxon>Achlyaceae</taxon>
        <taxon>Thraustotheca</taxon>
    </lineage>
</organism>
<name>A0A1W0A8G0_9STRA</name>
<feature type="coiled-coil region" evidence="1">
    <location>
        <begin position="58"/>
        <end position="92"/>
    </location>
</feature>
<dbReference type="OrthoDB" id="10321359at2759"/>
<comment type="caution">
    <text evidence="2">The sequence shown here is derived from an EMBL/GenBank/DDBJ whole genome shotgun (WGS) entry which is preliminary data.</text>
</comment>
<gene>
    <name evidence="2" type="ORF">THRCLA_20347</name>
</gene>
<keyword evidence="3" id="KW-1185">Reference proteome</keyword>
<proteinExistence type="predicted"/>